<comment type="caution">
    <text evidence="3">The sequence shown here is derived from an EMBL/GenBank/DDBJ whole genome shotgun (WGS) entry which is preliminary data.</text>
</comment>
<reference evidence="3" key="1">
    <citation type="submission" date="2018-10" db="EMBL/GenBank/DDBJ databases">
        <title>Population genomic analysis revealed the cold adaptation of white poplar.</title>
        <authorList>
            <person name="Liu Y.-J."/>
        </authorList>
    </citation>
    <scope>NUCLEOTIDE SEQUENCE [LARGE SCALE GENOMIC DNA]</scope>
    <source>
        <strain evidence="3">PAL-ZL1</strain>
    </source>
</reference>
<proteinExistence type="predicted"/>
<dbReference type="InterPro" id="IPR006045">
    <property type="entry name" value="Cupin_1"/>
</dbReference>
<feature type="compositionally biased region" description="Basic and acidic residues" evidence="1">
    <location>
        <begin position="169"/>
        <end position="184"/>
    </location>
</feature>
<dbReference type="InterPro" id="IPR011051">
    <property type="entry name" value="RmlC_Cupin_sf"/>
</dbReference>
<accession>A0A4U5Q544</accession>
<dbReference type="Pfam" id="PF00190">
    <property type="entry name" value="Cupin_1"/>
    <property type="match status" value="1"/>
</dbReference>
<feature type="region of interest" description="Disordered" evidence="1">
    <location>
        <begin position="110"/>
        <end position="129"/>
    </location>
</feature>
<dbReference type="EMBL" id="RCHU01000503">
    <property type="protein sequence ID" value="TKS03697.1"/>
    <property type="molecule type" value="Genomic_DNA"/>
</dbReference>
<sequence length="412" mass="47298">MDRRINLHTCIQSLARLLLVLGMDHWRFINYYLLHDEPKTPYCPASNFHLHFRTTSKILLGCRSRLAAAPLTVVDLSRDRQTVISSGCTRYLTLLVRVFLHAKPGIDATINTKRGDGEAAGKDSVKHQKTQRVLDGRLNAANDVAKERNVEEESFNNESNAAKRKRSRRENESKKDGNEEEMRVLGKNSISSVNSAKNKNRASNPNMKLRKCERQYEERQRTRREKEHGRGRGSSNEGSRQHEEQQRFKSQFRSQNGHFRVLERLSKKSELLRGLENYRFEIVEANPNTFVIPHHCDSDAVLFVLRGKGTMTFVSQWKRESYSLERGDVMKVQAGVVGYLINPDDNEKLKALSQHASSSKHKRSHEGKEPINLLNQRRPLSSNKFGKFFEVSPNDYKQLRDADISIGLADKS</sequence>
<dbReference type="InterPro" id="IPR014710">
    <property type="entry name" value="RmlC-like_jellyroll"/>
</dbReference>
<evidence type="ECO:0000313" key="3">
    <source>
        <dbReference type="EMBL" id="TKS03697.1"/>
    </source>
</evidence>
<dbReference type="InterPro" id="IPR050253">
    <property type="entry name" value="Seed_Storage-Functional"/>
</dbReference>
<name>A0A4U5Q544_POPAL</name>
<evidence type="ECO:0000259" key="2">
    <source>
        <dbReference type="Pfam" id="PF00190"/>
    </source>
</evidence>
<dbReference type="Gene3D" id="2.60.120.1450">
    <property type="match status" value="1"/>
</dbReference>
<feature type="domain" description="Cupin type-1" evidence="2">
    <location>
        <begin position="252"/>
        <end position="350"/>
    </location>
</feature>
<evidence type="ECO:0000256" key="1">
    <source>
        <dbReference type="SAM" id="MobiDB-lite"/>
    </source>
</evidence>
<dbReference type="Gene3D" id="2.60.120.10">
    <property type="entry name" value="Jelly Rolls"/>
    <property type="match status" value="1"/>
</dbReference>
<dbReference type="CDD" id="cd02244">
    <property type="entry name" value="cupin_7S_vicilin-like_N"/>
    <property type="match status" value="1"/>
</dbReference>
<organism evidence="3">
    <name type="scientific">Populus alba</name>
    <name type="common">White poplar</name>
    <dbReference type="NCBI Taxonomy" id="43335"/>
    <lineage>
        <taxon>Eukaryota</taxon>
        <taxon>Viridiplantae</taxon>
        <taxon>Streptophyta</taxon>
        <taxon>Embryophyta</taxon>
        <taxon>Tracheophyta</taxon>
        <taxon>Spermatophyta</taxon>
        <taxon>Magnoliopsida</taxon>
        <taxon>eudicotyledons</taxon>
        <taxon>Gunneridae</taxon>
        <taxon>Pentapetalae</taxon>
        <taxon>rosids</taxon>
        <taxon>fabids</taxon>
        <taxon>Malpighiales</taxon>
        <taxon>Salicaceae</taxon>
        <taxon>Saliceae</taxon>
        <taxon>Populus</taxon>
    </lineage>
</organism>
<feature type="compositionally biased region" description="Basic and acidic residues" evidence="1">
    <location>
        <begin position="210"/>
        <end position="230"/>
    </location>
</feature>
<feature type="compositionally biased region" description="Polar residues" evidence="1">
    <location>
        <begin position="188"/>
        <end position="206"/>
    </location>
</feature>
<protein>
    <recommendedName>
        <fullName evidence="2">Cupin type-1 domain-containing protein</fullName>
    </recommendedName>
</protein>
<feature type="region of interest" description="Disordered" evidence="1">
    <location>
        <begin position="144"/>
        <end position="252"/>
    </location>
</feature>
<dbReference type="PANTHER" id="PTHR31189">
    <property type="entry name" value="OS03G0336100 PROTEIN-RELATED"/>
    <property type="match status" value="1"/>
</dbReference>
<dbReference type="STRING" id="43335.A0A4U5Q544"/>
<dbReference type="SUPFAM" id="SSF51182">
    <property type="entry name" value="RmlC-like cupins"/>
    <property type="match status" value="1"/>
</dbReference>
<dbReference type="AlphaFoldDB" id="A0A4U5Q544"/>
<feature type="region of interest" description="Disordered" evidence="1">
    <location>
        <begin position="353"/>
        <end position="376"/>
    </location>
</feature>
<gene>
    <name evidence="3" type="ORF">D5086_0000150000</name>
</gene>
<feature type="compositionally biased region" description="Basic and acidic residues" evidence="1">
    <location>
        <begin position="113"/>
        <end position="126"/>
    </location>
</feature>
<dbReference type="PANTHER" id="PTHR31189:SF13">
    <property type="entry name" value="CUPINCIN"/>
    <property type="match status" value="1"/>
</dbReference>